<comment type="caution">
    <text evidence="8">Lacks conserved residue(s) required for the propagation of feature annotation.</text>
</comment>
<evidence type="ECO:0000313" key="14">
    <source>
        <dbReference type="Proteomes" id="UP000594260"/>
    </source>
</evidence>
<dbReference type="SUPFAM" id="SSF51412">
    <property type="entry name" value="Inosine monophosphate dehydrogenase (IMPDH)"/>
    <property type="match status" value="1"/>
</dbReference>
<dbReference type="GO" id="GO:0003920">
    <property type="term" value="F:GMP reductase activity"/>
    <property type="evidence" value="ECO:0007669"/>
    <property type="project" value="UniProtKB-UniRule"/>
</dbReference>
<organism evidence="13 14">
    <name type="scientific">Varroa destructor</name>
    <name type="common">Honeybee mite</name>
    <dbReference type="NCBI Taxonomy" id="109461"/>
    <lineage>
        <taxon>Eukaryota</taxon>
        <taxon>Metazoa</taxon>
        <taxon>Ecdysozoa</taxon>
        <taxon>Arthropoda</taxon>
        <taxon>Chelicerata</taxon>
        <taxon>Arachnida</taxon>
        <taxon>Acari</taxon>
        <taxon>Parasitiformes</taxon>
        <taxon>Mesostigmata</taxon>
        <taxon>Gamasina</taxon>
        <taxon>Dermanyssoidea</taxon>
        <taxon>Varroidae</taxon>
        <taxon>Varroa</taxon>
    </lineage>
</organism>
<evidence type="ECO:0000256" key="7">
    <source>
        <dbReference type="ARBA" id="ARBA00048616"/>
    </source>
</evidence>
<feature type="binding site" description="in other chain" evidence="8">
    <location>
        <begin position="180"/>
        <end position="181"/>
    </location>
    <ligand>
        <name>NADP(+)</name>
        <dbReference type="ChEBI" id="CHEBI:58349"/>
        <note>ligand shared between two neighboring subunits</note>
    </ligand>
</feature>
<dbReference type="EC" id="1.7.1.7" evidence="8"/>
<feature type="active site" description="Thioimidate intermediate" evidence="8 9">
    <location>
        <position position="186"/>
    </location>
</feature>
<evidence type="ECO:0000313" key="13">
    <source>
        <dbReference type="EnsemblMetazoa" id="XP_022664532"/>
    </source>
</evidence>
<dbReference type="GO" id="GO:0006144">
    <property type="term" value="P:purine nucleobase metabolic process"/>
    <property type="evidence" value="ECO:0007669"/>
    <property type="project" value="UniProtKB-KW"/>
</dbReference>
<dbReference type="NCBIfam" id="NF003470">
    <property type="entry name" value="PRK05096.1"/>
    <property type="match status" value="1"/>
</dbReference>
<dbReference type="Pfam" id="PF00478">
    <property type="entry name" value="IMPDH"/>
    <property type="match status" value="1"/>
</dbReference>
<dbReference type="OrthoDB" id="418595at2759"/>
<feature type="binding site" description="in other chain" evidence="8">
    <location>
        <position position="78"/>
    </location>
    <ligand>
        <name>NADP(+)</name>
        <dbReference type="ChEBI" id="CHEBI:58349"/>
        <note>ligand shared between two neighboring subunits</note>
    </ligand>
</feature>
<dbReference type="PANTHER" id="PTHR43170:SF5">
    <property type="entry name" value="GMP REDUCTASE"/>
    <property type="match status" value="1"/>
</dbReference>
<feature type="active site" description="Proton donor/acceptor" evidence="8">
    <location>
        <position position="188"/>
    </location>
</feature>
<accession>A0A7M7KJE6</accession>
<dbReference type="PROSITE" id="PS00487">
    <property type="entry name" value="IMP_DH_GMP_RED"/>
    <property type="match status" value="1"/>
</dbReference>
<dbReference type="GO" id="GO:0006163">
    <property type="term" value="P:purine nucleotide metabolic process"/>
    <property type="evidence" value="ECO:0007669"/>
    <property type="project" value="UniProtKB-UniRule"/>
</dbReference>
<feature type="binding site" description="in other chain" evidence="8">
    <location>
        <begin position="129"/>
        <end position="131"/>
    </location>
    <ligand>
        <name>NADP(+)</name>
        <dbReference type="ChEBI" id="CHEBI:58349"/>
        <note>ligand shared between two neighboring subunits</note>
    </ligand>
</feature>
<evidence type="ECO:0000256" key="8">
    <source>
        <dbReference type="HAMAP-Rule" id="MF_03195"/>
    </source>
</evidence>
<proteinExistence type="inferred from homology"/>
<dbReference type="CDD" id="cd00381">
    <property type="entry name" value="IMPDH"/>
    <property type="match status" value="1"/>
</dbReference>
<evidence type="ECO:0000256" key="9">
    <source>
        <dbReference type="PIRSR" id="PIRSR000235-1"/>
    </source>
</evidence>
<keyword evidence="4 8" id="KW-0630">Potassium</keyword>
<feature type="binding site" evidence="8">
    <location>
        <begin position="286"/>
        <end position="290"/>
    </location>
    <ligand>
        <name>GMP</name>
        <dbReference type="ChEBI" id="CHEBI:58115"/>
    </ligand>
</feature>
<feature type="binding site" description="in other chain" evidence="8">
    <location>
        <position position="269"/>
    </location>
    <ligand>
        <name>NADP(+)</name>
        <dbReference type="ChEBI" id="CHEBI:58349"/>
        <note>ligand shared between two neighboring subunits</note>
    </ligand>
</feature>
<dbReference type="PANTHER" id="PTHR43170">
    <property type="entry name" value="GMP REDUCTASE"/>
    <property type="match status" value="1"/>
</dbReference>
<comment type="catalytic activity">
    <reaction evidence="7 8 11">
        <text>IMP + NH4(+) + NADP(+) = GMP + NADPH + 2 H(+)</text>
        <dbReference type="Rhea" id="RHEA:17185"/>
        <dbReference type="ChEBI" id="CHEBI:15378"/>
        <dbReference type="ChEBI" id="CHEBI:28938"/>
        <dbReference type="ChEBI" id="CHEBI:57783"/>
        <dbReference type="ChEBI" id="CHEBI:58053"/>
        <dbReference type="ChEBI" id="CHEBI:58115"/>
        <dbReference type="ChEBI" id="CHEBI:58349"/>
        <dbReference type="EC" id="1.7.1.7"/>
    </reaction>
</comment>
<dbReference type="FunFam" id="3.20.20.70:FF:000012">
    <property type="entry name" value="GMP reductase"/>
    <property type="match status" value="1"/>
</dbReference>
<evidence type="ECO:0000259" key="12">
    <source>
        <dbReference type="Pfam" id="PF00478"/>
    </source>
</evidence>
<keyword evidence="14" id="KW-1185">Reference proteome</keyword>
<feature type="binding site" evidence="8">
    <location>
        <begin position="242"/>
        <end position="243"/>
    </location>
    <ligand>
        <name>GMP</name>
        <dbReference type="ChEBI" id="CHEBI:58115"/>
    </ligand>
</feature>
<dbReference type="NCBIfam" id="TIGR01305">
    <property type="entry name" value="GMP_reduct_1"/>
    <property type="match status" value="1"/>
</dbReference>
<dbReference type="InterPro" id="IPR013785">
    <property type="entry name" value="Aldolase_TIM"/>
</dbReference>
<dbReference type="InterPro" id="IPR050139">
    <property type="entry name" value="GMP_reductase"/>
</dbReference>
<dbReference type="PIRSF" id="PIRSF000235">
    <property type="entry name" value="GMP_reductase"/>
    <property type="match status" value="1"/>
</dbReference>
<dbReference type="EnsemblMetazoa" id="XM_022808797">
    <property type="protein sequence ID" value="XP_022664532"/>
    <property type="gene ID" value="LOC111251784"/>
</dbReference>
<evidence type="ECO:0000256" key="6">
    <source>
        <dbReference type="ARBA" id="ARBA00037691"/>
    </source>
</evidence>
<evidence type="ECO:0000256" key="1">
    <source>
        <dbReference type="ARBA" id="ARBA00022631"/>
    </source>
</evidence>
<keyword evidence="1 8" id="KW-0659">Purine metabolism</keyword>
<feature type="binding site" description="in other chain" evidence="8">
    <location>
        <begin position="285"/>
        <end position="286"/>
    </location>
    <ligand>
        <name>NADP(+)</name>
        <dbReference type="ChEBI" id="CHEBI:58349"/>
        <note>ligand shared between two neighboring subunits</note>
    </ligand>
</feature>
<evidence type="ECO:0000256" key="5">
    <source>
        <dbReference type="ARBA" id="ARBA00023002"/>
    </source>
</evidence>
<dbReference type="GO" id="GO:0046872">
    <property type="term" value="F:metal ion binding"/>
    <property type="evidence" value="ECO:0007669"/>
    <property type="project" value="UniProtKB-KW"/>
</dbReference>
<dbReference type="InterPro" id="IPR001093">
    <property type="entry name" value="IMP_DH_GMPRt"/>
</dbReference>
<dbReference type="HAMAP" id="MF_00596">
    <property type="entry name" value="GMP_reduct_type1"/>
    <property type="match status" value="1"/>
</dbReference>
<keyword evidence="2 8" id="KW-0479">Metal-binding</keyword>
<dbReference type="InterPro" id="IPR015875">
    <property type="entry name" value="IMP_DH/GMP_Rdtase_CS"/>
</dbReference>
<dbReference type="OMA" id="CAEVAHE"/>
<keyword evidence="3 8" id="KW-0521">NADP</keyword>
<dbReference type="Proteomes" id="UP000594260">
    <property type="component" value="Unplaced"/>
</dbReference>
<feature type="binding site" evidence="8 10">
    <location>
        <position position="181"/>
    </location>
    <ligand>
        <name>K(+)</name>
        <dbReference type="ChEBI" id="CHEBI:29103"/>
    </ligand>
</feature>
<protein>
    <recommendedName>
        <fullName evidence="8">GMP reductase</fullName>
        <shortName evidence="8">GMPR</shortName>
        <ecNumber evidence="8">1.7.1.7</ecNumber>
    </recommendedName>
    <alternativeName>
        <fullName evidence="8">Guanosine 5'-monophosphate oxidoreductase</fullName>
        <shortName evidence="8">Guanosine monophosphate reductase</shortName>
    </alternativeName>
</protein>
<reference evidence="13" key="1">
    <citation type="submission" date="2021-01" db="UniProtKB">
        <authorList>
            <consortium name="EnsemblMetazoa"/>
        </authorList>
    </citation>
    <scope>IDENTIFICATION</scope>
</reference>
<keyword evidence="5 8" id="KW-0560">Oxidoreductase</keyword>
<dbReference type="GeneID" id="111251784"/>
<dbReference type="InterPro" id="IPR005993">
    <property type="entry name" value="GMPR"/>
</dbReference>
<evidence type="ECO:0000256" key="3">
    <source>
        <dbReference type="ARBA" id="ARBA00022857"/>
    </source>
</evidence>
<dbReference type="KEGG" id="vde:111251784"/>
<feature type="binding site" evidence="8">
    <location>
        <begin position="314"/>
        <end position="317"/>
    </location>
    <ligand>
        <name>NADP(+)</name>
        <dbReference type="ChEBI" id="CHEBI:58349"/>
        <note>ligand shared between two neighboring subunits</note>
    </ligand>
</feature>
<dbReference type="GO" id="GO:1902560">
    <property type="term" value="C:GMP reductase complex"/>
    <property type="evidence" value="ECO:0007669"/>
    <property type="project" value="InterPro"/>
</dbReference>
<dbReference type="AlphaFoldDB" id="A0A7M7KJE6"/>
<evidence type="ECO:0000256" key="2">
    <source>
        <dbReference type="ARBA" id="ARBA00022723"/>
    </source>
</evidence>
<comment type="function">
    <text evidence="6 8 11">Catalyzes the irreversible NADPH-dependent deamination of GMP to IMP. It functions in the conversion of nucleobase, nucleoside and nucleotide derivatives of G to A nucleotides, and in maintaining the intracellular balance of A and G nucleotides.</text>
</comment>
<feature type="binding site" evidence="8">
    <location>
        <begin position="219"/>
        <end position="221"/>
    </location>
    <ligand>
        <name>GMP</name>
        <dbReference type="ChEBI" id="CHEBI:58115"/>
    </ligand>
</feature>
<evidence type="ECO:0000256" key="11">
    <source>
        <dbReference type="RuleBase" id="RU003929"/>
    </source>
</evidence>
<feature type="binding site" evidence="8">
    <location>
        <position position="189"/>
    </location>
    <ligand>
        <name>K(+)</name>
        <dbReference type="ChEBI" id="CHEBI:29103"/>
    </ligand>
</feature>
<evidence type="ECO:0000256" key="10">
    <source>
        <dbReference type="PIRSR" id="PIRSR000235-3"/>
    </source>
</evidence>
<name>A0A7M7KJE6_VARDE</name>
<sequence length="363" mass="39543">MPQIDVDIKLDFCDVLLRPQRSKLKTRAEVQLDRTMKFRESKKQLSGVPVIAANMDTVGTFEMAVVLAKHNMYTTVHKHYSLEQWKKFANEHPEVLNHVAVSSGSGDADFEKLQKIVEAVPQIQTICLDVANGYADAFTEFVKRVRKQFPKHIILAGNVVTGERVEDLLRAGADVIKVGIGPGSVCTTRKMAGVGYPQLSAVMECAEVAHELGGHIISDGGCTCPGDISKAFGAGADFVMLGGMLAGHDQSGGEIIEEGGKKYKLFYGMSSSTAMDKYHGGVADYRASEGKTVKMPYKGDIEVTIKEILGGIRSACTYAGAAKLEELPSRTTFIRVNRQLNEIFSKQEIDPEPCPKTNTAKPN</sequence>
<dbReference type="Gene3D" id="3.20.20.70">
    <property type="entry name" value="Aldolase class I"/>
    <property type="match status" value="1"/>
</dbReference>
<feature type="binding site" evidence="8 10">
    <location>
        <position position="183"/>
    </location>
    <ligand>
        <name>K(+)</name>
        <dbReference type="ChEBI" id="CHEBI:29103"/>
    </ligand>
</feature>
<comment type="similarity">
    <text evidence="8">Belongs to the IMPDH/GMPR family. GuaC type 1 subfamily.</text>
</comment>
<feature type="domain" description="IMP dehydrogenase/GMP reductase" evidence="12">
    <location>
        <begin position="10"/>
        <end position="337"/>
    </location>
</feature>
<comment type="subunit">
    <text evidence="8">Homotetramer.</text>
</comment>
<feature type="binding site" evidence="8">
    <location>
        <position position="186"/>
    </location>
    <ligand>
        <name>K(+)</name>
        <dbReference type="ChEBI" id="CHEBI:29103"/>
    </ligand>
</feature>
<dbReference type="RefSeq" id="XP_022664532.1">
    <property type="nucleotide sequence ID" value="XM_022808797.1"/>
</dbReference>
<dbReference type="SMART" id="SM01240">
    <property type="entry name" value="IMPDH"/>
    <property type="match status" value="1"/>
</dbReference>
<feature type="binding site" evidence="8">
    <location>
        <begin position="268"/>
        <end position="270"/>
    </location>
    <ligand>
        <name>GMP</name>
        <dbReference type="ChEBI" id="CHEBI:58115"/>
    </ligand>
</feature>
<dbReference type="InParanoid" id="A0A7M7KJE6"/>
<evidence type="ECO:0000256" key="4">
    <source>
        <dbReference type="ARBA" id="ARBA00022958"/>
    </source>
</evidence>